<dbReference type="InterPro" id="IPR002104">
    <property type="entry name" value="Integrase_catalytic"/>
</dbReference>
<dbReference type="PROSITE" id="PS51898">
    <property type="entry name" value="TYR_RECOMBINASE"/>
    <property type="match status" value="1"/>
</dbReference>
<dbReference type="InterPro" id="IPR044068">
    <property type="entry name" value="CB"/>
</dbReference>
<evidence type="ECO:0000313" key="10">
    <source>
        <dbReference type="Proteomes" id="UP001156398"/>
    </source>
</evidence>
<dbReference type="InterPro" id="IPR050808">
    <property type="entry name" value="Phage_Integrase"/>
</dbReference>
<evidence type="ECO:0000256" key="1">
    <source>
        <dbReference type="ARBA" id="ARBA00008857"/>
    </source>
</evidence>
<reference evidence="9 10" key="1">
    <citation type="submission" date="2023-05" db="EMBL/GenBank/DDBJ databases">
        <title>Streptantibioticus silvisoli sp. nov., acidotolerant actinomycetes 1 from pine litter.</title>
        <authorList>
            <person name="Swiecimska M."/>
            <person name="Golinska P."/>
            <person name="Sangal V."/>
            <person name="Wachnowicz B."/>
            <person name="Goodfellow M."/>
        </authorList>
    </citation>
    <scope>NUCLEOTIDE SEQUENCE [LARGE SCALE GENOMIC DNA]</scope>
    <source>
        <strain evidence="9 10">SL54</strain>
    </source>
</reference>
<dbReference type="EMBL" id="JAAGKO020000047">
    <property type="protein sequence ID" value="MDI5966189.1"/>
    <property type="molecule type" value="Genomic_DNA"/>
</dbReference>
<feature type="domain" description="Tyr recombinase" evidence="7">
    <location>
        <begin position="175"/>
        <end position="389"/>
    </location>
</feature>
<protein>
    <submittedName>
        <fullName evidence="9">Tyrosine-type recombinase/integrase</fullName>
    </submittedName>
</protein>
<dbReference type="InterPro" id="IPR010998">
    <property type="entry name" value="Integrase_recombinase_N"/>
</dbReference>
<dbReference type="PANTHER" id="PTHR30629:SF2">
    <property type="entry name" value="PROPHAGE INTEGRASE INTS-RELATED"/>
    <property type="match status" value="1"/>
</dbReference>
<evidence type="ECO:0000256" key="4">
    <source>
        <dbReference type="ARBA" id="ARBA00023172"/>
    </source>
</evidence>
<keyword evidence="4" id="KW-0233">DNA recombination</keyword>
<dbReference type="InterPro" id="IPR013762">
    <property type="entry name" value="Integrase-like_cat_sf"/>
</dbReference>
<feature type="compositionally biased region" description="Basic residues" evidence="6">
    <location>
        <begin position="163"/>
        <end position="172"/>
    </location>
</feature>
<name>A0ABT6W684_9ACTN</name>
<evidence type="ECO:0000259" key="7">
    <source>
        <dbReference type="PROSITE" id="PS51898"/>
    </source>
</evidence>
<evidence type="ECO:0000313" key="9">
    <source>
        <dbReference type="EMBL" id="MDI5966189.1"/>
    </source>
</evidence>
<dbReference type="InterPro" id="IPR011010">
    <property type="entry name" value="DNA_brk_join_enz"/>
</dbReference>
<accession>A0ABT6W684</accession>
<dbReference type="Gene3D" id="1.10.150.130">
    <property type="match status" value="1"/>
</dbReference>
<dbReference type="Proteomes" id="UP001156398">
    <property type="component" value="Unassembled WGS sequence"/>
</dbReference>
<sequence>MAHAEKRWSEKDKRWYWRVKYKLPNGKWGSASKDDYGNRFTSERAAEKYGSACETDVDRKVFINPRDGKIAIGEWSARWIESLEVGNRSEETYRQRLRSVILPYWRDVPVGDVLTISYVTWEKSLKDRYSHEYVKSVRSVFRTMMDDAVTSKLRADNPVPNRQARRRGKYQGKPREDTTVLATPRQALLLARNGRQLRGLTGYVMPLTIAYMGLRISEMVGLRRDHLLLEDRGEGARLLLQEQHQYVNGKSAQVDPKYGSTGSLIIPPFLVDLLRELLESHSSDWVFTNTQGGQLSTKAAFYKRVWRPMVDGREKVATTVKRTDLLPGLRAVADVEDIVPHGLRHSQKVWLDEAGHPKVAVETRMRHVIPGVEGTYSHVTLGMELKIAETLERLWAESQRVVVDRREYEPPRSPRSIPRSSQ</sequence>
<dbReference type="Gene3D" id="1.10.443.10">
    <property type="entry name" value="Intergrase catalytic core"/>
    <property type="match status" value="1"/>
</dbReference>
<feature type="region of interest" description="Disordered" evidence="6">
    <location>
        <begin position="158"/>
        <end position="177"/>
    </location>
</feature>
<evidence type="ECO:0000259" key="8">
    <source>
        <dbReference type="PROSITE" id="PS51900"/>
    </source>
</evidence>
<dbReference type="SUPFAM" id="SSF56349">
    <property type="entry name" value="DNA breaking-rejoining enzymes"/>
    <property type="match status" value="1"/>
</dbReference>
<keyword evidence="10" id="KW-1185">Reference proteome</keyword>
<proteinExistence type="inferred from homology"/>
<evidence type="ECO:0000256" key="5">
    <source>
        <dbReference type="PROSITE-ProRule" id="PRU01248"/>
    </source>
</evidence>
<organism evidence="9 10">
    <name type="scientific">Streptantibioticus silvisoli</name>
    <dbReference type="NCBI Taxonomy" id="2705255"/>
    <lineage>
        <taxon>Bacteria</taxon>
        <taxon>Bacillati</taxon>
        <taxon>Actinomycetota</taxon>
        <taxon>Actinomycetes</taxon>
        <taxon>Kitasatosporales</taxon>
        <taxon>Streptomycetaceae</taxon>
        <taxon>Streptantibioticus</taxon>
    </lineage>
</organism>
<keyword evidence="3 5" id="KW-0238">DNA-binding</keyword>
<feature type="domain" description="Core-binding (CB)" evidence="8">
    <location>
        <begin position="70"/>
        <end position="149"/>
    </location>
</feature>
<keyword evidence="2" id="KW-0229">DNA integration</keyword>
<comment type="similarity">
    <text evidence="1">Belongs to the 'phage' integrase family.</text>
</comment>
<dbReference type="PANTHER" id="PTHR30629">
    <property type="entry name" value="PROPHAGE INTEGRASE"/>
    <property type="match status" value="1"/>
</dbReference>
<dbReference type="RefSeq" id="WP_271324124.1">
    <property type="nucleotide sequence ID" value="NZ_JAAGKO020000047.1"/>
</dbReference>
<gene>
    <name evidence="9" type="ORF">POF43_026255</name>
</gene>
<evidence type="ECO:0000256" key="6">
    <source>
        <dbReference type="SAM" id="MobiDB-lite"/>
    </source>
</evidence>
<evidence type="ECO:0000256" key="2">
    <source>
        <dbReference type="ARBA" id="ARBA00022908"/>
    </source>
</evidence>
<evidence type="ECO:0000256" key="3">
    <source>
        <dbReference type="ARBA" id="ARBA00023125"/>
    </source>
</evidence>
<comment type="caution">
    <text evidence="9">The sequence shown here is derived from an EMBL/GenBank/DDBJ whole genome shotgun (WGS) entry which is preliminary data.</text>
</comment>
<dbReference type="PROSITE" id="PS51900">
    <property type="entry name" value="CB"/>
    <property type="match status" value="1"/>
</dbReference>